<gene>
    <name evidence="2" type="ORF">ACFSX3_19525</name>
</gene>
<feature type="domain" description="Protein CR006 P-loop" evidence="1">
    <location>
        <begin position="10"/>
        <end position="182"/>
    </location>
</feature>
<reference evidence="3" key="1">
    <citation type="journal article" date="2019" name="Int. J. Syst. Evol. Microbiol.">
        <title>The Global Catalogue of Microorganisms (GCM) 10K type strain sequencing project: providing services to taxonomists for standard genome sequencing and annotation.</title>
        <authorList>
            <consortium name="The Broad Institute Genomics Platform"/>
            <consortium name="The Broad Institute Genome Sequencing Center for Infectious Disease"/>
            <person name="Wu L."/>
            <person name="Ma J."/>
        </authorList>
    </citation>
    <scope>NUCLEOTIDE SEQUENCE [LARGE SCALE GENOMIC DNA]</scope>
    <source>
        <strain evidence="3">CCM 8725</strain>
    </source>
</reference>
<dbReference type="Gene3D" id="3.40.50.300">
    <property type="entry name" value="P-loop containing nucleotide triphosphate hydrolases"/>
    <property type="match status" value="1"/>
</dbReference>
<dbReference type="RefSeq" id="WP_209988131.1">
    <property type="nucleotide sequence ID" value="NZ_JBHSVQ010000001.1"/>
</dbReference>
<sequence>MIKTIKLKEIATYDSTGVTLEGFKRINFIFGNNGSGKTTLSEFIRNSGHFPSCSIEWVDGNEMTTCVYNRNFISENFLSDSIKGIFTLGKESVELQTEIAILKETIIKHKEDIKKKITIFEEKERARIVIIDEFREACWRIKSSIDSDFKELIEGFRNSKEKFMQKCLDESSKNLSTPLKTLNEILSIKEDLFNRTVELVEEPTMFEFNMDIEYDPIYSY</sequence>
<comment type="caution">
    <text evidence="2">The sequence shown here is derived from an EMBL/GenBank/DDBJ whole genome shotgun (WGS) entry which is preliminary data.</text>
</comment>
<dbReference type="SUPFAM" id="SSF52540">
    <property type="entry name" value="P-loop containing nucleoside triphosphate hydrolases"/>
    <property type="match status" value="1"/>
</dbReference>
<dbReference type="Pfam" id="PF13166">
    <property type="entry name" value="AAA_13"/>
    <property type="match status" value="1"/>
</dbReference>
<protein>
    <submittedName>
        <fullName evidence="2">AAA family ATPase</fullName>
    </submittedName>
</protein>
<evidence type="ECO:0000313" key="2">
    <source>
        <dbReference type="EMBL" id="MFD2412088.1"/>
    </source>
</evidence>
<name>A0ABW5FAG5_9BACL</name>
<evidence type="ECO:0000313" key="3">
    <source>
        <dbReference type="Proteomes" id="UP001597448"/>
    </source>
</evidence>
<dbReference type="InterPro" id="IPR027417">
    <property type="entry name" value="P-loop_NTPase"/>
</dbReference>
<organism evidence="2 3">
    <name type="scientific">Paenibacillus rhizoplanae</name>
    <dbReference type="NCBI Taxonomy" id="1917181"/>
    <lineage>
        <taxon>Bacteria</taxon>
        <taxon>Bacillati</taxon>
        <taxon>Bacillota</taxon>
        <taxon>Bacilli</taxon>
        <taxon>Bacillales</taxon>
        <taxon>Paenibacillaceae</taxon>
        <taxon>Paenibacillus</taxon>
    </lineage>
</organism>
<evidence type="ECO:0000259" key="1">
    <source>
        <dbReference type="Pfam" id="PF13166"/>
    </source>
</evidence>
<accession>A0ABW5FAG5</accession>
<dbReference type="Proteomes" id="UP001597448">
    <property type="component" value="Unassembled WGS sequence"/>
</dbReference>
<dbReference type="InterPro" id="IPR026866">
    <property type="entry name" value="CR006_AAA"/>
</dbReference>
<keyword evidence="3" id="KW-1185">Reference proteome</keyword>
<proteinExistence type="predicted"/>
<dbReference type="EMBL" id="JBHUKY010000033">
    <property type="protein sequence ID" value="MFD2412088.1"/>
    <property type="molecule type" value="Genomic_DNA"/>
</dbReference>